<gene>
    <name evidence="1" type="ORF">JFN91_02780</name>
</gene>
<reference evidence="1 2" key="1">
    <citation type="submission" date="2020-12" db="EMBL/GenBank/DDBJ databases">
        <title>Geomonas sp. Red421, isolated from paddy soil.</title>
        <authorList>
            <person name="Xu Z."/>
            <person name="Zhang Z."/>
            <person name="Masuda Y."/>
            <person name="Itoh H."/>
            <person name="Senoo K."/>
        </authorList>
    </citation>
    <scope>NUCLEOTIDE SEQUENCE [LARGE SCALE GENOMIC DNA]</scope>
    <source>
        <strain evidence="1 2">Red421</strain>
    </source>
</reference>
<name>A0ABS0YA28_9BACT</name>
<protein>
    <submittedName>
        <fullName evidence="1">Uncharacterized protein</fullName>
    </submittedName>
</protein>
<dbReference type="EMBL" id="JAEMHL010000001">
    <property type="protein sequence ID" value="MBJ6749130.1"/>
    <property type="molecule type" value="Genomic_DNA"/>
</dbReference>
<dbReference type="RefSeq" id="WP_199387675.1">
    <property type="nucleotide sequence ID" value="NZ_JAEMHL010000001.1"/>
</dbReference>
<proteinExistence type="predicted"/>
<keyword evidence="2" id="KW-1185">Reference proteome</keyword>
<evidence type="ECO:0000313" key="1">
    <source>
        <dbReference type="EMBL" id="MBJ6749130.1"/>
    </source>
</evidence>
<organism evidence="1 2">
    <name type="scientific">Geomonas anaerohicana</name>
    <dbReference type="NCBI Taxonomy" id="2798583"/>
    <lineage>
        <taxon>Bacteria</taxon>
        <taxon>Pseudomonadati</taxon>
        <taxon>Thermodesulfobacteriota</taxon>
        <taxon>Desulfuromonadia</taxon>
        <taxon>Geobacterales</taxon>
        <taxon>Geobacteraceae</taxon>
        <taxon>Geomonas</taxon>
    </lineage>
</organism>
<sequence>MAATIRVSSGNLYDYVLIGEHPKATDGFDNAYDTISPGNLNASMGEPYISVIVPHPDWKPAMRELRGDIRTLAKKQEWQLLITSSLAKGTPLVIALTAEQSSMPRAMRLTLRDEKTEADLRKGGYTIPAPGPGIKTKILIVVEQP</sequence>
<comment type="caution">
    <text evidence="1">The sequence shown here is derived from an EMBL/GenBank/DDBJ whole genome shotgun (WGS) entry which is preliminary data.</text>
</comment>
<dbReference type="Proteomes" id="UP000614714">
    <property type="component" value="Unassembled WGS sequence"/>
</dbReference>
<evidence type="ECO:0000313" key="2">
    <source>
        <dbReference type="Proteomes" id="UP000614714"/>
    </source>
</evidence>
<accession>A0ABS0YA28</accession>